<sequence>MCIFQGWTLYEVLRYAPEHNWIAYEEALKSNPVLAKMVISGVVYSIGDWIAQCYEGKPLFEFDRTRTFRSGLVGFLLHGSLSHYYYQFCEALIPFDDWWVVPAKVAFDQTAWAALWNSIYFVVLGILRLESPENTFNELKATFWPMLTAGWKLWPFAHLITYGVVPIEQRLLWVDCVELIWVTILSTYSNEKANTRISEASMEAKSGSPSNSHKLEPLEETVPRQQQQKKKPKNVMRNHGSTKFFVLLDYLFLLIFFGFLCFIVFKMVGI</sequence>
<organism evidence="8 9">
    <name type="scientific">Rhododendron williamsianum</name>
    <dbReference type="NCBI Taxonomy" id="262921"/>
    <lineage>
        <taxon>Eukaryota</taxon>
        <taxon>Viridiplantae</taxon>
        <taxon>Streptophyta</taxon>
        <taxon>Embryophyta</taxon>
        <taxon>Tracheophyta</taxon>
        <taxon>Spermatophyta</taxon>
        <taxon>Magnoliopsida</taxon>
        <taxon>eudicotyledons</taxon>
        <taxon>Gunneridae</taxon>
        <taxon>Pentapetalae</taxon>
        <taxon>asterids</taxon>
        <taxon>Ericales</taxon>
        <taxon>Ericaceae</taxon>
        <taxon>Ericoideae</taxon>
        <taxon>Rhodoreae</taxon>
        <taxon>Rhododendron</taxon>
    </lineage>
</organism>
<evidence type="ECO:0000256" key="2">
    <source>
        <dbReference type="ARBA" id="ARBA00006824"/>
    </source>
</evidence>
<comment type="similarity">
    <text evidence="2 6">Belongs to the peroxisomal membrane protein PXMP2/4 family.</text>
</comment>
<dbReference type="Proteomes" id="UP000428333">
    <property type="component" value="Linkage Group LG06"/>
</dbReference>
<evidence type="ECO:0000256" key="7">
    <source>
        <dbReference type="SAM" id="MobiDB-lite"/>
    </source>
</evidence>
<comment type="subcellular location">
    <subcellularLocation>
        <location evidence="1">Membrane</location>
        <topology evidence="1">Multi-pass membrane protein</topology>
    </subcellularLocation>
</comment>
<dbReference type="Pfam" id="PF04117">
    <property type="entry name" value="Mpv17_PMP22"/>
    <property type="match status" value="1"/>
</dbReference>
<evidence type="ECO:0000313" key="8">
    <source>
        <dbReference type="EMBL" id="KAE9457614.1"/>
    </source>
</evidence>
<keyword evidence="3 6" id="KW-0812">Transmembrane</keyword>
<feature type="transmembrane region" description="Helical" evidence="6">
    <location>
        <begin position="244"/>
        <end position="265"/>
    </location>
</feature>
<feature type="non-terminal residue" evidence="8">
    <location>
        <position position="1"/>
    </location>
</feature>
<protein>
    <recommendedName>
        <fullName evidence="10">Peroxisomal membrane protein 2</fullName>
    </recommendedName>
</protein>
<dbReference type="EMBL" id="QEFC01001470">
    <property type="protein sequence ID" value="KAE9457614.1"/>
    <property type="molecule type" value="Genomic_DNA"/>
</dbReference>
<dbReference type="PANTHER" id="PTHR11266:SF109">
    <property type="entry name" value="PEROXISOMAL MEMBRANE 22 KDA (MPV17_PMP22) FAMILY PROTEIN"/>
    <property type="match status" value="1"/>
</dbReference>
<accession>A0A6A4LMX0</accession>
<evidence type="ECO:0000256" key="4">
    <source>
        <dbReference type="ARBA" id="ARBA00022989"/>
    </source>
</evidence>
<comment type="caution">
    <text evidence="6">Lacks conserved residue(s) required for the propagation of feature annotation.</text>
</comment>
<evidence type="ECO:0008006" key="10">
    <source>
        <dbReference type="Google" id="ProtNLM"/>
    </source>
</evidence>
<evidence type="ECO:0000256" key="5">
    <source>
        <dbReference type="ARBA" id="ARBA00023136"/>
    </source>
</evidence>
<evidence type="ECO:0000256" key="3">
    <source>
        <dbReference type="ARBA" id="ARBA00022692"/>
    </source>
</evidence>
<dbReference type="PANTHER" id="PTHR11266">
    <property type="entry name" value="PEROXISOMAL MEMBRANE PROTEIN 2, PXMP2 MPV17"/>
    <property type="match status" value="1"/>
</dbReference>
<name>A0A6A4LMX0_9ERIC</name>
<reference evidence="8 9" key="1">
    <citation type="journal article" date="2019" name="Genome Biol. Evol.">
        <title>The Rhododendron genome and chromosomal organization provide insight into shared whole-genome duplications across the heath family (Ericaceae).</title>
        <authorList>
            <person name="Soza V.L."/>
            <person name="Lindsley D."/>
            <person name="Waalkes A."/>
            <person name="Ramage E."/>
            <person name="Patwardhan R.P."/>
            <person name="Burton J.N."/>
            <person name="Adey A."/>
            <person name="Kumar A."/>
            <person name="Qiu R."/>
            <person name="Shendure J."/>
            <person name="Hall B."/>
        </authorList>
    </citation>
    <scope>NUCLEOTIDE SEQUENCE [LARGE SCALE GENOMIC DNA]</scope>
    <source>
        <strain evidence="8">RSF 1966-606</strain>
    </source>
</reference>
<gene>
    <name evidence="8" type="ORF">C3L33_10481</name>
</gene>
<evidence type="ECO:0000256" key="1">
    <source>
        <dbReference type="ARBA" id="ARBA00004141"/>
    </source>
</evidence>
<evidence type="ECO:0000256" key="6">
    <source>
        <dbReference type="RuleBase" id="RU363053"/>
    </source>
</evidence>
<dbReference type="InterPro" id="IPR007248">
    <property type="entry name" value="Mpv17_PMP22"/>
</dbReference>
<dbReference type="OrthoDB" id="430207at2759"/>
<keyword evidence="5 6" id="KW-0472">Membrane</keyword>
<keyword evidence="4 6" id="KW-1133">Transmembrane helix</keyword>
<dbReference type="GO" id="GO:0016020">
    <property type="term" value="C:membrane"/>
    <property type="evidence" value="ECO:0007669"/>
    <property type="project" value="UniProtKB-SubCell"/>
</dbReference>
<proteinExistence type="inferred from homology"/>
<feature type="region of interest" description="Disordered" evidence="7">
    <location>
        <begin position="200"/>
        <end position="235"/>
    </location>
</feature>
<dbReference type="AlphaFoldDB" id="A0A6A4LMX0"/>
<dbReference type="GO" id="GO:0005737">
    <property type="term" value="C:cytoplasm"/>
    <property type="evidence" value="ECO:0007669"/>
    <property type="project" value="TreeGrafter"/>
</dbReference>
<evidence type="ECO:0000313" key="9">
    <source>
        <dbReference type="Proteomes" id="UP000428333"/>
    </source>
</evidence>
<keyword evidence="9" id="KW-1185">Reference proteome</keyword>
<comment type="caution">
    <text evidence="8">The sequence shown here is derived from an EMBL/GenBank/DDBJ whole genome shotgun (WGS) entry which is preliminary data.</text>
</comment>